<dbReference type="KEGG" id="sva:SVA_1749"/>
<organism evidence="4 5">
    <name type="scientific">Sulfurifustis variabilis</name>
    <dbReference type="NCBI Taxonomy" id="1675686"/>
    <lineage>
        <taxon>Bacteria</taxon>
        <taxon>Pseudomonadati</taxon>
        <taxon>Pseudomonadota</taxon>
        <taxon>Gammaproteobacteria</taxon>
        <taxon>Acidiferrobacterales</taxon>
        <taxon>Acidiferrobacteraceae</taxon>
        <taxon>Sulfurifustis</taxon>
    </lineage>
</organism>
<feature type="compositionally biased region" description="Basic residues" evidence="1">
    <location>
        <begin position="612"/>
        <end position="621"/>
    </location>
</feature>
<dbReference type="InterPro" id="IPR007844">
    <property type="entry name" value="AsmA"/>
</dbReference>
<dbReference type="RefSeq" id="WP_096460832.1">
    <property type="nucleotide sequence ID" value="NZ_AP014936.1"/>
</dbReference>
<reference evidence="4 5" key="1">
    <citation type="submission" date="2015-08" db="EMBL/GenBank/DDBJ databases">
        <title>Complete genome sequence of Sulfurifustis variabilis.</title>
        <authorList>
            <person name="Miura A."/>
            <person name="Kojima H."/>
            <person name="Fukui M."/>
        </authorList>
    </citation>
    <scope>NUCLEOTIDE SEQUENCE [LARGE SCALE GENOMIC DNA]</scope>
    <source>
        <strain evidence="5">skN76</strain>
    </source>
</reference>
<sequence>MIRAASWTLTAVVAILSLLAVFLILLDWKTPWFKGPIAAYLGAQLGREVTLTDDLDLDLRGTTRVRAGDVRIANADWASEQPMLVLGALEASLDLVALLRGETRLPRVALSEPRVLVERRQDGTLNWDLGKDEEEQGPPPAIEEIKVTDGHAIYRDAALEQSVQLSIAELTGHLGPEGELELQGTGRFEDQPLAVRVQAAQETTSGNDDWRVQAEIELGESRLSASGTVAKPDVQLAFRGPDLAALNDLPVVDFPHTAPVEVAARLTRDRGHWLFDGIEAQIGPQKVRGDLRIDADQVPIMIYATLHTDRLHLPDRPKPKPAPERRLIPAVPIETAVLHKLNLQADLSVGRLEASPAPPVRDITLAVRLDRGRLTVDPLKASVAGGTLQGSLVLDGRERMPSSSLQLDIRDLRLDRAVPAEYLSGRLSGRIDLRGRGRTLADLLESSDGQLLFVVRGGEIQAALVELMGLDLGEWLMAKGAEAGGTPIRCGFIAFNADDGIWTAHPFVVDTRDSILIVDGHIDLPQERLNLTLRAHPKDASVLAARAPIRVTGPLRKPSVQPDAGKLAAKGAAALALGALLSPFAALIPLSEPGTAANPDCDSLLQGALPSRKPRPAGKKP</sequence>
<evidence type="ECO:0000256" key="2">
    <source>
        <dbReference type="SAM" id="Phobius"/>
    </source>
</evidence>
<keyword evidence="5" id="KW-1185">Reference proteome</keyword>
<accession>A0A1B4V429</accession>
<dbReference type="InterPro" id="IPR052894">
    <property type="entry name" value="AsmA-related"/>
</dbReference>
<dbReference type="Pfam" id="PF05170">
    <property type="entry name" value="AsmA"/>
    <property type="match status" value="2"/>
</dbReference>
<keyword evidence="2" id="KW-0812">Transmembrane</keyword>
<name>A0A1B4V429_9GAMM</name>
<evidence type="ECO:0000259" key="3">
    <source>
        <dbReference type="Pfam" id="PF05170"/>
    </source>
</evidence>
<gene>
    <name evidence="4" type="ORF">SVA_1749</name>
</gene>
<protein>
    <submittedName>
        <fullName evidence="4">Membrane protein</fullName>
    </submittedName>
</protein>
<dbReference type="PANTHER" id="PTHR30441:SF4">
    <property type="entry name" value="PROTEIN ASMA"/>
    <property type="match status" value="1"/>
</dbReference>
<keyword evidence="2" id="KW-0472">Membrane</keyword>
<dbReference type="EMBL" id="AP014936">
    <property type="protein sequence ID" value="BAU48303.1"/>
    <property type="molecule type" value="Genomic_DNA"/>
</dbReference>
<dbReference type="GO" id="GO:0090313">
    <property type="term" value="P:regulation of protein targeting to membrane"/>
    <property type="evidence" value="ECO:0007669"/>
    <property type="project" value="TreeGrafter"/>
</dbReference>
<feature type="domain" description="AsmA" evidence="3">
    <location>
        <begin position="10"/>
        <end position="199"/>
    </location>
</feature>
<dbReference type="Proteomes" id="UP000218899">
    <property type="component" value="Chromosome"/>
</dbReference>
<feature type="region of interest" description="Disordered" evidence="1">
    <location>
        <begin position="599"/>
        <end position="621"/>
    </location>
</feature>
<keyword evidence="2" id="KW-1133">Transmembrane helix</keyword>
<dbReference type="GO" id="GO:0005886">
    <property type="term" value="C:plasma membrane"/>
    <property type="evidence" value="ECO:0007669"/>
    <property type="project" value="TreeGrafter"/>
</dbReference>
<feature type="transmembrane region" description="Helical" evidence="2">
    <location>
        <begin position="6"/>
        <end position="26"/>
    </location>
</feature>
<dbReference type="PANTHER" id="PTHR30441">
    <property type="entry name" value="DUF748 DOMAIN-CONTAINING PROTEIN"/>
    <property type="match status" value="1"/>
</dbReference>
<dbReference type="AlphaFoldDB" id="A0A1B4V429"/>
<evidence type="ECO:0000313" key="5">
    <source>
        <dbReference type="Proteomes" id="UP000218899"/>
    </source>
</evidence>
<feature type="domain" description="AsmA" evidence="3">
    <location>
        <begin position="327"/>
        <end position="505"/>
    </location>
</feature>
<evidence type="ECO:0000313" key="4">
    <source>
        <dbReference type="EMBL" id="BAU48303.1"/>
    </source>
</evidence>
<evidence type="ECO:0000256" key="1">
    <source>
        <dbReference type="SAM" id="MobiDB-lite"/>
    </source>
</evidence>
<dbReference type="OrthoDB" id="5749006at2"/>
<proteinExistence type="predicted"/>